<dbReference type="RefSeq" id="WP_183123052.1">
    <property type="nucleotide sequence ID" value="NZ_JACJHR010000005.1"/>
</dbReference>
<gene>
    <name evidence="2" type="ORF">H5411_05050</name>
</gene>
<evidence type="ECO:0000256" key="1">
    <source>
        <dbReference type="SAM" id="MobiDB-lite"/>
    </source>
</evidence>
<accession>A0A8E1VUF3</accession>
<comment type="caution">
    <text evidence="2">The sequence shown here is derived from an EMBL/GenBank/DDBJ whole genome shotgun (WGS) entry which is preliminary data.</text>
</comment>
<protein>
    <submittedName>
        <fullName evidence="2">Uncharacterized protein</fullName>
    </submittedName>
</protein>
<evidence type="ECO:0000313" key="2">
    <source>
        <dbReference type="EMBL" id="MBB2498503.1"/>
    </source>
</evidence>
<organism evidence="2 3">
    <name type="scientific">Amycolatopsis echigonensis</name>
    <dbReference type="NCBI Taxonomy" id="2576905"/>
    <lineage>
        <taxon>Bacteria</taxon>
        <taxon>Bacillati</taxon>
        <taxon>Actinomycetota</taxon>
        <taxon>Actinomycetes</taxon>
        <taxon>Pseudonocardiales</taxon>
        <taxon>Pseudonocardiaceae</taxon>
        <taxon>Amycolatopsis</taxon>
    </lineage>
</organism>
<feature type="region of interest" description="Disordered" evidence="1">
    <location>
        <begin position="351"/>
        <end position="378"/>
    </location>
</feature>
<name>A0A8E1VUF3_9PSEU</name>
<reference evidence="2 3" key="1">
    <citation type="submission" date="2020-08" db="EMBL/GenBank/DDBJ databases">
        <title>Amycolatopsis echigonensis JCM 21831.</title>
        <authorList>
            <person name="Tedsree N."/>
            <person name="Kuncharoen N."/>
            <person name="Likhitwitayawuid K."/>
            <person name="Tanasupawat S."/>
        </authorList>
    </citation>
    <scope>NUCLEOTIDE SEQUENCE [LARGE SCALE GENOMIC DNA]</scope>
    <source>
        <strain evidence="2 3">JCM 21831</strain>
    </source>
</reference>
<dbReference type="EMBL" id="JACJHR010000005">
    <property type="protein sequence ID" value="MBB2498503.1"/>
    <property type="molecule type" value="Genomic_DNA"/>
</dbReference>
<proteinExistence type="predicted"/>
<dbReference type="Proteomes" id="UP000550260">
    <property type="component" value="Unassembled WGS sequence"/>
</dbReference>
<evidence type="ECO:0000313" key="3">
    <source>
        <dbReference type="Proteomes" id="UP000550260"/>
    </source>
</evidence>
<sequence>MAPWLSESTYVDVRNRVRVGTPERFAPDQASAKVAYRNFYTDGIVGRLEVCFAFKGWDDRRTGLMSRYATQAPTWLRGLRDHAVPLVDFGPRFADHLLAATTVGDPMSTGSLLGEELLVWWEMREWVVRAGEPAVIAETPGTAEGASLAQTWRITKGTRLASWTLNRGGADPEEMRRLKTHVSRLHAGFLAAETVLGLCVNGKLDPDHPPVERFLASTLDALLRPRRHGFGNAQLLGMVIGHARDVYWDTIGTLQDALGLLDNDRIQSRVAEYHDLVSGAIAPSRREITIDVKELVMTKYESKISGGEFHGPVNTGSGGAHQHNTGTDATTLSEALEQLRTAVASMSATLPPEDAVTAEDASAGLEREANLPEDQRRRPGVLARLSSLTEVATRAGAAGTALGAAVAAVRAAFGL</sequence>
<feature type="compositionally biased region" description="Basic and acidic residues" evidence="1">
    <location>
        <begin position="365"/>
        <end position="377"/>
    </location>
</feature>
<dbReference type="AlphaFoldDB" id="A0A8E1VUF3"/>